<dbReference type="FunFam" id="3.40.190.290:FF:000001">
    <property type="entry name" value="Transcriptional regulator, LysR family"/>
    <property type="match status" value="1"/>
</dbReference>
<dbReference type="GO" id="GO:0006351">
    <property type="term" value="P:DNA-templated transcription"/>
    <property type="evidence" value="ECO:0007669"/>
    <property type="project" value="TreeGrafter"/>
</dbReference>
<name>A0A3P4B2U0_9BURK</name>
<dbReference type="SUPFAM" id="SSF53850">
    <property type="entry name" value="Periplasmic binding protein-like II"/>
    <property type="match status" value="1"/>
</dbReference>
<dbReference type="PANTHER" id="PTHR30537">
    <property type="entry name" value="HTH-TYPE TRANSCRIPTIONAL REGULATOR"/>
    <property type="match status" value="1"/>
</dbReference>
<dbReference type="OrthoDB" id="8954631at2"/>
<comment type="similarity">
    <text evidence="1">Belongs to the LysR transcriptional regulatory family.</text>
</comment>
<dbReference type="Gene3D" id="3.40.190.290">
    <property type="match status" value="1"/>
</dbReference>
<dbReference type="Proteomes" id="UP000277294">
    <property type="component" value="Unassembled WGS sequence"/>
</dbReference>
<proteinExistence type="inferred from homology"/>
<dbReference type="GO" id="GO:0043565">
    <property type="term" value="F:sequence-specific DNA binding"/>
    <property type="evidence" value="ECO:0007669"/>
    <property type="project" value="TreeGrafter"/>
</dbReference>
<protein>
    <submittedName>
        <fullName evidence="6">HTH-type transcriptional regulator DmlR</fullName>
    </submittedName>
</protein>
<dbReference type="InterPro" id="IPR058163">
    <property type="entry name" value="LysR-type_TF_proteobact-type"/>
</dbReference>
<dbReference type="PRINTS" id="PR00039">
    <property type="entry name" value="HTHLYSR"/>
</dbReference>
<evidence type="ECO:0000256" key="3">
    <source>
        <dbReference type="ARBA" id="ARBA00023125"/>
    </source>
</evidence>
<keyword evidence="4" id="KW-0804">Transcription</keyword>
<dbReference type="FunFam" id="1.10.10.10:FF:000001">
    <property type="entry name" value="LysR family transcriptional regulator"/>
    <property type="match status" value="1"/>
</dbReference>
<evidence type="ECO:0000313" key="6">
    <source>
        <dbReference type="EMBL" id="VCU70020.1"/>
    </source>
</evidence>
<keyword evidence="2" id="KW-0805">Transcription regulation</keyword>
<dbReference type="Pfam" id="PF03466">
    <property type="entry name" value="LysR_substrate"/>
    <property type="match status" value="1"/>
</dbReference>
<dbReference type="Gene3D" id="1.10.10.10">
    <property type="entry name" value="Winged helix-like DNA-binding domain superfamily/Winged helix DNA-binding domain"/>
    <property type="match status" value="1"/>
</dbReference>
<evidence type="ECO:0000256" key="4">
    <source>
        <dbReference type="ARBA" id="ARBA00023163"/>
    </source>
</evidence>
<dbReference type="RefSeq" id="WP_124079539.1">
    <property type="nucleotide sequence ID" value="NZ_UWPJ01000017.1"/>
</dbReference>
<evidence type="ECO:0000256" key="1">
    <source>
        <dbReference type="ARBA" id="ARBA00009437"/>
    </source>
</evidence>
<dbReference type="InterPro" id="IPR005119">
    <property type="entry name" value="LysR_subst-bd"/>
</dbReference>
<dbReference type="AlphaFoldDB" id="A0A3P4B2U0"/>
<evidence type="ECO:0000259" key="5">
    <source>
        <dbReference type="PROSITE" id="PS50931"/>
    </source>
</evidence>
<dbReference type="Pfam" id="PF00126">
    <property type="entry name" value="HTH_1"/>
    <property type="match status" value="1"/>
</dbReference>
<dbReference type="CDD" id="cd08479">
    <property type="entry name" value="PBP2_CrgA_like_9"/>
    <property type="match status" value="1"/>
</dbReference>
<accession>A0A3P4B2U0</accession>
<organism evidence="6 7">
    <name type="scientific">Pigmentiphaga humi</name>
    <dbReference type="NCBI Taxonomy" id="2478468"/>
    <lineage>
        <taxon>Bacteria</taxon>
        <taxon>Pseudomonadati</taxon>
        <taxon>Pseudomonadota</taxon>
        <taxon>Betaproteobacteria</taxon>
        <taxon>Burkholderiales</taxon>
        <taxon>Alcaligenaceae</taxon>
        <taxon>Pigmentiphaga</taxon>
    </lineage>
</organism>
<dbReference type="EMBL" id="UWPJ01000017">
    <property type="protein sequence ID" value="VCU70020.1"/>
    <property type="molecule type" value="Genomic_DNA"/>
</dbReference>
<dbReference type="PANTHER" id="PTHR30537:SF5">
    <property type="entry name" value="HTH-TYPE TRANSCRIPTIONAL ACTIVATOR TTDR-RELATED"/>
    <property type="match status" value="1"/>
</dbReference>
<dbReference type="InterPro" id="IPR000847">
    <property type="entry name" value="LysR_HTH_N"/>
</dbReference>
<keyword evidence="3" id="KW-0238">DNA-binding</keyword>
<gene>
    <name evidence="6" type="primary">dmlR_13</name>
    <name evidence="6" type="ORF">PIGHUM_02087</name>
</gene>
<dbReference type="GO" id="GO:0003700">
    <property type="term" value="F:DNA-binding transcription factor activity"/>
    <property type="evidence" value="ECO:0007669"/>
    <property type="project" value="InterPro"/>
</dbReference>
<sequence>MDTISDLAFFGLLVRQGSLSAAAREMGLTTPAVSKRLLRLEQRLGVRLLNRTTRRMALTHEGELYLREGTRIMAQVEELEHTVGRGREEPRGLLRINATLGFGRHHIAPALSDFIKRYPAVQAQLQLTDRPARLLDESFDVCIRIGDLPDARLTARKIAANRRLLCASPLYLKRCAPPRTPRELARHPCIVIRENEGAYGTWQLRAGSRSETVKVRGPLSANDGESALLWALEGHGIIMRSEWEVSAYLRSGRLVAVLEEWETPSADIFALYPERQNLSAKTTAFVDYLAQRFAHLQQGRQGGPSW</sequence>
<dbReference type="InterPro" id="IPR036388">
    <property type="entry name" value="WH-like_DNA-bd_sf"/>
</dbReference>
<dbReference type="InterPro" id="IPR036390">
    <property type="entry name" value="WH_DNA-bd_sf"/>
</dbReference>
<evidence type="ECO:0000256" key="2">
    <source>
        <dbReference type="ARBA" id="ARBA00023015"/>
    </source>
</evidence>
<dbReference type="PROSITE" id="PS50931">
    <property type="entry name" value="HTH_LYSR"/>
    <property type="match status" value="1"/>
</dbReference>
<dbReference type="SUPFAM" id="SSF46785">
    <property type="entry name" value="Winged helix' DNA-binding domain"/>
    <property type="match status" value="1"/>
</dbReference>
<reference evidence="6 7" key="1">
    <citation type="submission" date="2018-10" db="EMBL/GenBank/DDBJ databases">
        <authorList>
            <person name="Criscuolo A."/>
        </authorList>
    </citation>
    <scope>NUCLEOTIDE SEQUENCE [LARGE SCALE GENOMIC DNA]</scope>
    <source>
        <strain evidence="6">DnA1</strain>
    </source>
</reference>
<evidence type="ECO:0000313" key="7">
    <source>
        <dbReference type="Proteomes" id="UP000277294"/>
    </source>
</evidence>
<feature type="domain" description="HTH lysR-type" evidence="5">
    <location>
        <begin position="1"/>
        <end position="59"/>
    </location>
</feature>
<keyword evidence="7" id="KW-1185">Reference proteome</keyword>